<accession>A0A914CWC7</accession>
<proteinExistence type="inferred from homology"/>
<dbReference type="FunFam" id="3.30.2450.30:FF:000003">
    <property type="entry name" value="Histone acetyltransferase"/>
    <property type="match status" value="1"/>
</dbReference>
<sequence>MSDSGSETGGNRGDRNQGEELATRTISIQAKRFYLDVKQNNRGRFIKFAEVGGGGRKNRIFMNMLASQTLRDHLNKFIDVINGLGDETDASEGGVLHSETIVSEKRRYFLDLKENNRGRFLRISQTFLPMGPRYQIAIPAQGISQLRDVLTELLDAYAEGYLNEPAPVELPESRHMRADNGKNIYFDPGHNERGDFLRISEVKLMSGARSSVTIAMRNLPQFRDILTDIIAKMEELKTAAGEPKKEDAGKS</sequence>
<protein>
    <submittedName>
        <fullName evidence="5 6">Transcriptional activator protein Pur-alpha</fullName>
    </submittedName>
</protein>
<dbReference type="WBParaSite" id="ACRNAN_scaffold2381.g25014.t1">
    <property type="protein sequence ID" value="ACRNAN_scaffold2381.g25014.t1"/>
    <property type="gene ID" value="ACRNAN_scaffold2381.g25014"/>
</dbReference>
<comment type="similarity">
    <text evidence="1">Belongs to the PUR DNA-binding protein family.</text>
</comment>
<organism evidence="4 5">
    <name type="scientific">Acrobeloides nanus</name>
    <dbReference type="NCBI Taxonomy" id="290746"/>
    <lineage>
        <taxon>Eukaryota</taxon>
        <taxon>Metazoa</taxon>
        <taxon>Ecdysozoa</taxon>
        <taxon>Nematoda</taxon>
        <taxon>Chromadorea</taxon>
        <taxon>Rhabditida</taxon>
        <taxon>Tylenchina</taxon>
        <taxon>Cephalobomorpha</taxon>
        <taxon>Cephaloboidea</taxon>
        <taxon>Cephalobidae</taxon>
        <taxon>Acrobeloides</taxon>
    </lineage>
</organism>
<dbReference type="AlphaFoldDB" id="A0A914CWC7"/>
<dbReference type="GO" id="GO:0000981">
    <property type="term" value="F:DNA-binding transcription factor activity, RNA polymerase II-specific"/>
    <property type="evidence" value="ECO:0007669"/>
    <property type="project" value="TreeGrafter"/>
</dbReference>
<evidence type="ECO:0000313" key="4">
    <source>
        <dbReference type="Proteomes" id="UP000887540"/>
    </source>
</evidence>
<dbReference type="Gene3D" id="3.10.450.700">
    <property type="match status" value="1"/>
</dbReference>
<dbReference type="GO" id="GO:0032422">
    <property type="term" value="F:purine-rich negative regulatory element binding"/>
    <property type="evidence" value="ECO:0007669"/>
    <property type="project" value="InterPro"/>
</dbReference>
<dbReference type="PANTHER" id="PTHR12611:SF0">
    <property type="entry name" value="PURINE-RICH BINDING PROTEIN-ALPHA, ISOFORM B"/>
    <property type="match status" value="1"/>
</dbReference>
<dbReference type="Proteomes" id="UP000887540">
    <property type="component" value="Unplaced"/>
</dbReference>
<dbReference type="GO" id="GO:0005634">
    <property type="term" value="C:nucleus"/>
    <property type="evidence" value="ECO:0007669"/>
    <property type="project" value="TreeGrafter"/>
</dbReference>
<dbReference type="PANTHER" id="PTHR12611">
    <property type="entry name" value="PUR-TRANSCRIPTIONAL ACTIVATOR"/>
    <property type="match status" value="1"/>
</dbReference>
<evidence type="ECO:0000313" key="6">
    <source>
        <dbReference type="WBParaSite" id="ACRNAN_scaffold2381.g25014.t1"/>
    </source>
</evidence>
<dbReference type="Pfam" id="PF04845">
    <property type="entry name" value="PurA"/>
    <property type="match status" value="1"/>
</dbReference>
<dbReference type="Gene3D" id="3.30.2450.30">
    <property type="match status" value="1"/>
</dbReference>
<feature type="compositionally biased region" description="Basic and acidic residues" evidence="3">
    <location>
        <begin position="12"/>
        <end position="22"/>
    </location>
</feature>
<name>A0A914CWC7_9BILA</name>
<dbReference type="SMART" id="SM00712">
    <property type="entry name" value="PUR"/>
    <property type="match status" value="3"/>
</dbReference>
<evidence type="ECO:0000256" key="1">
    <source>
        <dbReference type="ARBA" id="ARBA00009251"/>
    </source>
</evidence>
<dbReference type="WBParaSite" id="ACRNAN_scaffold15502.g20036.t1">
    <property type="protein sequence ID" value="ACRNAN_scaffold15502.g20036.t1"/>
    <property type="gene ID" value="ACRNAN_scaffold15502.g20036"/>
</dbReference>
<feature type="region of interest" description="Disordered" evidence="3">
    <location>
        <begin position="1"/>
        <end position="22"/>
    </location>
</feature>
<dbReference type="InterPro" id="IPR006628">
    <property type="entry name" value="PUR-bd_fam"/>
</dbReference>
<evidence type="ECO:0000256" key="2">
    <source>
        <dbReference type="ARBA" id="ARBA00023125"/>
    </source>
</evidence>
<reference evidence="5 6" key="1">
    <citation type="submission" date="2022-11" db="UniProtKB">
        <authorList>
            <consortium name="WormBaseParasite"/>
        </authorList>
    </citation>
    <scope>IDENTIFICATION</scope>
</reference>
<evidence type="ECO:0000256" key="3">
    <source>
        <dbReference type="SAM" id="MobiDB-lite"/>
    </source>
</evidence>
<keyword evidence="4" id="KW-1185">Reference proteome</keyword>
<evidence type="ECO:0000313" key="5">
    <source>
        <dbReference type="WBParaSite" id="ACRNAN_scaffold15502.g20036.t1"/>
    </source>
</evidence>
<keyword evidence="2" id="KW-0238">DNA-binding</keyword>
<dbReference type="GO" id="GO:0000977">
    <property type="term" value="F:RNA polymerase II transcription regulatory region sequence-specific DNA binding"/>
    <property type="evidence" value="ECO:0007669"/>
    <property type="project" value="InterPro"/>
</dbReference>